<evidence type="ECO:0000259" key="11">
    <source>
        <dbReference type="PROSITE" id="PS50240"/>
    </source>
</evidence>
<evidence type="ECO:0000256" key="5">
    <source>
        <dbReference type="ARBA" id="ARBA00022801"/>
    </source>
</evidence>
<evidence type="ECO:0000313" key="13">
    <source>
        <dbReference type="Proteomes" id="UP000694920"/>
    </source>
</evidence>
<dbReference type="InterPro" id="IPR001314">
    <property type="entry name" value="Peptidase_S1A"/>
</dbReference>
<feature type="domain" description="Clip" evidence="12">
    <location>
        <begin position="27"/>
        <end position="78"/>
    </location>
</feature>
<dbReference type="GO" id="GO:0005576">
    <property type="term" value="C:extracellular region"/>
    <property type="evidence" value="ECO:0007669"/>
    <property type="project" value="UniProtKB-SubCell"/>
</dbReference>
<dbReference type="SMART" id="SM00680">
    <property type="entry name" value="CLIP"/>
    <property type="match status" value="1"/>
</dbReference>
<evidence type="ECO:0000256" key="1">
    <source>
        <dbReference type="ARBA" id="ARBA00004613"/>
    </source>
</evidence>
<dbReference type="PROSITE" id="PS51888">
    <property type="entry name" value="CLIP"/>
    <property type="match status" value="1"/>
</dbReference>
<dbReference type="Pfam" id="PF00089">
    <property type="entry name" value="Trypsin"/>
    <property type="match status" value="1"/>
</dbReference>
<accession>A0AAJ7BMA9</accession>
<keyword evidence="13" id="KW-1185">Reference proteome</keyword>
<dbReference type="Gene3D" id="3.30.1640.30">
    <property type="match status" value="1"/>
</dbReference>
<reference evidence="14" key="1">
    <citation type="submission" date="2025-08" db="UniProtKB">
        <authorList>
            <consortium name="RefSeq"/>
        </authorList>
    </citation>
    <scope>IDENTIFICATION</scope>
</reference>
<evidence type="ECO:0000256" key="8">
    <source>
        <dbReference type="ARBA" id="ARBA00024195"/>
    </source>
</evidence>
<dbReference type="GO" id="GO:0006508">
    <property type="term" value="P:proteolysis"/>
    <property type="evidence" value="ECO:0007669"/>
    <property type="project" value="UniProtKB-KW"/>
</dbReference>
<gene>
    <name evidence="14" type="primary">LOC107265064</name>
</gene>
<evidence type="ECO:0000256" key="6">
    <source>
        <dbReference type="ARBA" id="ARBA00022825"/>
    </source>
</evidence>
<dbReference type="Pfam" id="PF12032">
    <property type="entry name" value="CLIP"/>
    <property type="match status" value="1"/>
</dbReference>
<protein>
    <recommendedName>
        <fullName evidence="10">CLIP domain-containing serine protease</fullName>
        <ecNumber evidence="9">3.4.21.-</ecNumber>
    </recommendedName>
</protein>
<keyword evidence="5 9" id="KW-0378">Hydrolase</keyword>
<keyword evidence="6 9" id="KW-0720">Serine protease</keyword>
<dbReference type="PROSITE" id="PS50240">
    <property type="entry name" value="TRYPSIN_DOM"/>
    <property type="match status" value="1"/>
</dbReference>
<evidence type="ECO:0000256" key="3">
    <source>
        <dbReference type="ARBA" id="ARBA00022670"/>
    </source>
</evidence>
<evidence type="ECO:0000256" key="7">
    <source>
        <dbReference type="ARBA" id="ARBA00023157"/>
    </source>
</evidence>
<dbReference type="EC" id="3.4.21.-" evidence="9"/>
<keyword evidence="4 10" id="KW-0732">Signal</keyword>
<evidence type="ECO:0000259" key="12">
    <source>
        <dbReference type="PROSITE" id="PS51888"/>
    </source>
</evidence>
<feature type="domain" description="Peptidase S1" evidence="11">
    <location>
        <begin position="121"/>
        <end position="366"/>
    </location>
</feature>
<dbReference type="InterPro" id="IPR043504">
    <property type="entry name" value="Peptidase_S1_PA_chymotrypsin"/>
</dbReference>
<evidence type="ECO:0000256" key="4">
    <source>
        <dbReference type="ARBA" id="ARBA00022729"/>
    </source>
</evidence>
<dbReference type="GeneID" id="107265064"/>
<comment type="domain">
    <text evidence="10">The clip domain consists of 35-55 residues which are 'knitted' together usually by 3 conserved disulfide bonds forming a clip-like compact structure.</text>
</comment>
<dbReference type="SMART" id="SM00020">
    <property type="entry name" value="Tryp_SPc"/>
    <property type="match status" value="1"/>
</dbReference>
<dbReference type="KEGG" id="ccin:107265064"/>
<dbReference type="InterPro" id="IPR001254">
    <property type="entry name" value="Trypsin_dom"/>
</dbReference>
<dbReference type="RefSeq" id="XP_015589545.1">
    <property type="nucleotide sequence ID" value="XM_015734059.2"/>
</dbReference>
<feature type="chain" id="PRO_5042313352" description="CLIP domain-containing serine protease" evidence="10">
    <location>
        <begin position="21"/>
        <end position="366"/>
    </location>
</feature>
<dbReference type="SUPFAM" id="SSF50494">
    <property type="entry name" value="Trypsin-like serine proteases"/>
    <property type="match status" value="1"/>
</dbReference>
<evidence type="ECO:0000256" key="2">
    <source>
        <dbReference type="ARBA" id="ARBA00022525"/>
    </source>
</evidence>
<dbReference type="GO" id="GO:0004252">
    <property type="term" value="F:serine-type endopeptidase activity"/>
    <property type="evidence" value="ECO:0007669"/>
    <property type="project" value="UniProtKB-UniRule"/>
</dbReference>
<dbReference type="InterPro" id="IPR038565">
    <property type="entry name" value="CLIP_sf"/>
</dbReference>
<keyword evidence="2 10" id="KW-0964">Secreted</keyword>
<evidence type="ECO:0000313" key="14">
    <source>
        <dbReference type="RefSeq" id="XP_015589545.1"/>
    </source>
</evidence>
<dbReference type="InterPro" id="IPR018114">
    <property type="entry name" value="TRYPSIN_HIS"/>
</dbReference>
<comment type="subcellular location">
    <subcellularLocation>
        <location evidence="1 10">Secreted</location>
    </subcellularLocation>
</comment>
<feature type="signal peptide" evidence="10">
    <location>
        <begin position="1"/>
        <end position="20"/>
    </location>
</feature>
<comment type="similarity">
    <text evidence="8 10">Belongs to the peptidase S1 family. CLIP subfamily.</text>
</comment>
<keyword evidence="7" id="KW-1015">Disulfide bond</keyword>
<dbReference type="InterPro" id="IPR033116">
    <property type="entry name" value="TRYPSIN_SER"/>
</dbReference>
<sequence length="366" mass="40309">MMWILSVLVPLQLLLLIVSSQDFNSVTCRTPSGEIGQCINIRQCSPLLQLLQTQRNAAGDYLRSLVCGYEGFEPRVCCTSGSETSPVVTDGPRIEPTNNAYGPLYADQCGQSRSNITHFKVVGGNPAQLGAWPWIAALGYRSTKNPNSPRWLCGGTLVSSRHIVTAGHCVHNQRDLYIVRLGDLDLNSDSDGATPIDVLIERKIIHPEYNAASYTNDIAVLRLQQEVPFTELIHPICLPLPDEVRNRDYTRLFPFIAGWGSVYFHGPSSSRLLELQIPVVEQSECKRAFEAFPTAVINDRVLCAGFARGGKDACQGDSGGPLMHPRGRTYYLIGVVSYGFRCAEPGFPGVYTKVSAFLDFIQQNLV</sequence>
<dbReference type="PANTHER" id="PTHR24252:SF7">
    <property type="entry name" value="HYALIN"/>
    <property type="match status" value="1"/>
</dbReference>
<name>A0AAJ7BMA9_CEPCN</name>
<dbReference type="InterPro" id="IPR009003">
    <property type="entry name" value="Peptidase_S1_PA"/>
</dbReference>
<organism evidence="13 14">
    <name type="scientific">Cephus cinctus</name>
    <name type="common">Wheat stem sawfly</name>
    <dbReference type="NCBI Taxonomy" id="211228"/>
    <lineage>
        <taxon>Eukaryota</taxon>
        <taxon>Metazoa</taxon>
        <taxon>Ecdysozoa</taxon>
        <taxon>Arthropoda</taxon>
        <taxon>Hexapoda</taxon>
        <taxon>Insecta</taxon>
        <taxon>Pterygota</taxon>
        <taxon>Neoptera</taxon>
        <taxon>Endopterygota</taxon>
        <taxon>Hymenoptera</taxon>
        <taxon>Cephoidea</taxon>
        <taxon>Cephidae</taxon>
        <taxon>Cephus</taxon>
    </lineage>
</organism>
<dbReference type="InterPro" id="IPR022700">
    <property type="entry name" value="CLIP"/>
</dbReference>
<dbReference type="PRINTS" id="PR00722">
    <property type="entry name" value="CHYMOTRYPSIN"/>
</dbReference>
<dbReference type="PROSITE" id="PS00135">
    <property type="entry name" value="TRYPSIN_SER"/>
    <property type="match status" value="1"/>
</dbReference>
<dbReference type="PANTHER" id="PTHR24252">
    <property type="entry name" value="ACROSIN-RELATED"/>
    <property type="match status" value="1"/>
</dbReference>
<evidence type="ECO:0000256" key="10">
    <source>
        <dbReference type="RuleBase" id="RU366078"/>
    </source>
</evidence>
<evidence type="ECO:0000256" key="9">
    <source>
        <dbReference type="RuleBase" id="RU363034"/>
    </source>
</evidence>
<proteinExistence type="inferred from homology"/>
<keyword evidence="3 9" id="KW-0645">Protease</keyword>
<dbReference type="CDD" id="cd00190">
    <property type="entry name" value="Tryp_SPc"/>
    <property type="match status" value="1"/>
</dbReference>
<dbReference type="Gene3D" id="2.40.10.10">
    <property type="entry name" value="Trypsin-like serine proteases"/>
    <property type="match status" value="1"/>
</dbReference>
<dbReference type="AlphaFoldDB" id="A0AAJ7BMA9"/>
<dbReference type="FunFam" id="2.40.10.10:FF:000015">
    <property type="entry name" value="Atrial natriuretic peptide-converting enzyme"/>
    <property type="match status" value="1"/>
</dbReference>
<dbReference type="Proteomes" id="UP000694920">
    <property type="component" value="Unplaced"/>
</dbReference>
<dbReference type="PROSITE" id="PS00134">
    <property type="entry name" value="TRYPSIN_HIS"/>
    <property type="match status" value="1"/>
</dbReference>